<evidence type="ECO:0000313" key="3">
    <source>
        <dbReference type="EMBL" id="SFL65933.1"/>
    </source>
</evidence>
<dbReference type="InterPro" id="IPR009936">
    <property type="entry name" value="DUF1468"/>
</dbReference>
<evidence type="ECO:0000313" key="4">
    <source>
        <dbReference type="Proteomes" id="UP000199144"/>
    </source>
</evidence>
<dbReference type="EMBL" id="FOTQ01000001">
    <property type="protein sequence ID" value="SFL65933.1"/>
    <property type="molecule type" value="Genomic_DNA"/>
</dbReference>
<reference evidence="3 4" key="1">
    <citation type="submission" date="2016-10" db="EMBL/GenBank/DDBJ databases">
        <authorList>
            <person name="de Groot N.N."/>
        </authorList>
    </citation>
    <scope>NUCLEOTIDE SEQUENCE [LARGE SCALE GENOMIC DNA]</scope>
    <source>
        <strain evidence="3 4">DSM 15283</strain>
    </source>
</reference>
<dbReference type="Proteomes" id="UP000199144">
    <property type="component" value="Unassembled WGS sequence"/>
</dbReference>
<accession>A0A1I4JIB5</accession>
<dbReference type="RefSeq" id="WP_093091466.1">
    <property type="nucleotide sequence ID" value="NZ_FOTQ01000001.1"/>
</dbReference>
<dbReference type="OrthoDB" id="8454209at2"/>
<sequence length="176" mass="20790">MSSLEEKRFPGPLRGQLIFAIVFFVVALLLLSQIGEQTKWVKRTKFFAQPRFWPAVGLIGMVVFGGLHLWKLPRRRFDRMDYREWRIWFLAIEWVGWFLLYVLLVPIIGYLPTTMIFMPIITWRLGYRDKRMLWVAATFGTLVVVLFKSLLQVKIPGGLIYEYLPSALRSFFILNL</sequence>
<keyword evidence="1" id="KW-0812">Transmembrane</keyword>
<dbReference type="Pfam" id="PF07331">
    <property type="entry name" value="TctB"/>
    <property type="match status" value="1"/>
</dbReference>
<feature type="transmembrane region" description="Helical" evidence="1">
    <location>
        <begin position="12"/>
        <end position="32"/>
    </location>
</feature>
<keyword evidence="1" id="KW-0472">Membrane</keyword>
<keyword evidence="4" id="KW-1185">Reference proteome</keyword>
<feature type="transmembrane region" description="Helical" evidence="1">
    <location>
        <begin position="52"/>
        <end position="70"/>
    </location>
</feature>
<evidence type="ECO:0000259" key="2">
    <source>
        <dbReference type="Pfam" id="PF07331"/>
    </source>
</evidence>
<proteinExistence type="predicted"/>
<evidence type="ECO:0000256" key="1">
    <source>
        <dbReference type="SAM" id="Phobius"/>
    </source>
</evidence>
<keyword evidence="1" id="KW-1133">Transmembrane helix</keyword>
<feature type="domain" description="DUF1468" evidence="2">
    <location>
        <begin position="18"/>
        <end position="156"/>
    </location>
</feature>
<dbReference type="AlphaFoldDB" id="A0A1I4JIB5"/>
<gene>
    <name evidence="3" type="ORF">SAMN04488042_1011026</name>
</gene>
<feature type="transmembrane region" description="Helical" evidence="1">
    <location>
        <begin position="91"/>
        <end position="112"/>
    </location>
</feature>
<protein>
    <submittedName>
        <fullName evidence="3">Tripartite tricarboxylate transporter TctB family protein</fullName>
    </submittedName>
</protein>
<organism evidence="3 4">
    <name type="scientific">Shimia aestuarii</name>
    <dbReference type="NCBI Taxonomy" id="254406"/>
    <lineage>
        <taxon>Bacteria</taxon>
        <taxon>Pseudomonadati</taxon>
        <taxon>Pseudomonadota</taxon>
        <taxon>Alphaproteobacteria</taxon>
        <taxon>Rhodobacterales</taxon>
        <taxon>Roseobacteraceae</taxon>
    </lineage>
</organism>
<dbReference type="STRING" id="254406.SAMN04488042_1011026"/>
<name>A0A1I4JIB5_9RHOB</name>
<feature type="transmembrane region" description="Helical" evidence="1">
    <location>
        <begin position="132"/>
        <end position="151"/>
    </location>
</feature>